<evidence type="ECO:0000313" key="7">
    <source>
        <dbReference type="Proteomes" id="UP001596990"/>
    </source>
</evidence>
<keyword evidence="2" id="KW-0378">Hydrolase</keyword>
<feature type="compositionally biased region" description="Basic and acidic residues" evidence="3">
    <location>
        <begin position="259"/>
        <end position="269"/>
    </location>
</feature>
<dbReference type="PROSITE" id="PS51257">
    <property type="entry name" value="PROKAR_LIPOPROTEIN"/>
    <property type="match status" value="1"/>
</dbReference>
<dbReference type="PANTHER" id="PTHR10587:SF133">
    <property type="entry name" value="CHITIN DEACETYLASE 1-RELATED"/>
    <property type="match status" value="1"/>
</dbReference>
<feature type="region of interest" description="Disordered" evidence="3">
    <location>
        <begin position="250"/>
        <end position="269"/>
    </location>
</feature>
<proteinExistence type="predicted"/>
<keyword evidence="4" id="KW-0732">Signal</keyword>
<dbReference type="PANTHER" id="PTHR10587">
    <property type="entry name" value="GLYCOSYL TRANSFERASE-RELATED"/>
    <property type="match status" value="1"/>
</dbReference>
<dbReference type="InterPro" id="IPR050248">
    <property type="entry name" value="Polysacc_deacetylase_ArnD"/>
</dbReference>
<reference evidence="7" key="1">
    <citation type="journal article" date="2019" name="Int. J. Syst. Evol. Microbiol.">
        <title>The Global Catalogue of Microorganisms (GCM) 10K type strain sequencing project: providing services to taxonomists for standard genome sequencing and annotation.</title>
        <authorList>
            <consortium name="The Broad Institute Genomics Platform"/>
            <consortium name="The Broad Institute Genome Sequencing Center for Infectious Disease"/>
            <person name="Wu L."/>
            <person name="Ma J."/>
        </authorList>
    </citation>
    <scope>NUCLEOTIDE SEQUENCE [LARGE SCALE GENOMIC DNA]</scope>
    <source>
        <strain evidence="7">CCUG 56607</strain>
    </source>
</reference>
<accession>A0ABW3L1K4</accession>
<dbReference type="InterPro" id="IPR011330">
    <property type="entry name" value="Glyco_hydro/deAcase_b/a-brl"/>
</dbReference>
<feature type="domain" description="NodB homology" evidence="5">
    <location>
        <begin position="271"/>
        <end position="445"/>
    </location>
</feature>
<organism evidence="6 7">
    <name type="scientific">Thalassobacillus hwangdonensis</name>
    <dbReference type="NCBI Taxonomy" id="546108"/>
    <lineage>
        <taxon>Bacteria</taxon>
        <taxon>Bacillati</taxon>
        <taxon>Bacillota</taxon>
        <taxon>Bacilli</taxon>
        <taxon>Bacillales</taxon>
        <taxon>Bacillaceae</taxon>
        <taxon>Thalassobacillus</taxon>
    </lineage>
</organism>
<dbReference type="RefSeq" id="WP_386060690.1">
    <property type="nucleotide sequence ID" value="NZ_JBHTKL010000005.1"/>
</dbReference>
<gene>
    <name evidence="6" type="ORF">ACFQ2J_12255</name>
</gene>
<dbReference type="Gene3D" id="3.20.20.370">
    <property type="entry name" value="Glycoside hydrolase/deacetylase"/>
    <property type="match status" value="1"/>
</dbReference>
<dbReference type="Pfam" id="PF01522">
    <property type="entry name" value="Polysacc_deac_1"/>
    <property type="match status" value="1"/>
</dbReference>
<dbReference type="InterPro" id="IPR037126">
    <property type="entry name" value="PdaC/RsiV-like_sf"/>
</dbReference>
<dbReference type="Proteomes" id="UP001596990">
    <property type="component" value="Unassembled WGS sequence"/>
</dbReference>
<evidence type="ECO:0000313" key="6">
    <source>
        <dbReference type="EMBL" id="MFD1019949.1"/>
    </source>
</evidence>
<evidence type="ECO:0000256" key="2">
    <source>
        <dbReference type="ARBA" id="ARBA00022801"/>
    </source>
</evidence>
<dbReference type="InterPro" id="IPR002509">
    <property type="entry name" value="NODB_dom"/>
</dbReference>
<protein>
    <submittedName>
        <fullName evidence="6">Polysaccharide deacetylase family protein</fullName>
    </submittedName>
</protein>
<dbReference type="Gene3D" id="3.30.565.40">
    <property type="entry name" value="Fervidobacterium nodosum Rt17-B1 like"/>
    <property type="match status" value="1"/>
</dbReference>
<evidence type="ECO:0000259" key="5">
    <source>
        <dbReference type="PROSITE" id="PS51677"/>
    </source>
</evidence>
<feature type="signal peptide" evidence="4">
    <location>
        <begin position="1"/>
        <end position="26"/>
    </location>
</feature>
<keyword evidence="1" id="KW-0479">Metal-binding</keyword>
<keyword evidence="7" id="KW-1185">Reference proteome</keyword>
<dbReference type="Gene3D" id="3.90.640.20">
    <property type="entry name" value="Heat-shock cognate protein, ATPase"/>
    <property type="match status" value="1"/>
</dbReference>
<name>A0ABW3L1K4_9BACI</name>
<evidence type="ECO:0000256" key="4">
    <source>
        <dbReference type="SAM" id="SignalP"/>
    </source>
</evidence>
<dbReference type="SUPFAM" id="SSF88713">
    <property type="entry name" value="Glycoside hydrolase/deacetylase"/>
    <property type="match status" value="1"/>
</dbReference>
<comment type="caution">
    <text evidence="6">The sequence shown here is derived from an EMBL/GenBank/DDBJ whole genome shotgun (WGS) entry which is preliminary data.</text>
</comment>
<sequence length="469" mass="53161">MKNTLLYISLIVVVFLTACSFMIANADEENSKKADKAKPLKLGIGSIIEEYDAFNLAVHYPITEVSRVDQTMLDHVKKRISAFKQESYRVKKEGEKDDVHELHIDFELLQTDGKFFVVRFDEEAVMGESDRTLNTTVINYDVKKGSKLSLDDVFKNKSEALQFISSYTNDYLKDRMEADEAWVGEKTAPYTANFEEFALMEDRVTFYLTNEASGQSFVVPIPFDELDEWLKDSIIDQPKLALGESDLLEAETTVSGKSEQPKEMEESEGGKKVALTFEDGPHPKVTSSILSTLQEYDEQATFFVLGKRAHFYPDIVKQMAEEGHEVGNHTWSHRQLTNLSPTSVERQMEKTDDLVEELTGTRPDLVRFPYRDYDQQLQSNIAYPVIGETIDVQDWKGKTKEAVVGTVMKQVEDGAIITMHDLYPTTAETLDLLVQELQSEGYELVTVSELLGITSKNISEFEGQVINGR</sequence>
<evidence type="ECO:0000256" key="3">
    <source>
        <dbReference type="SAM" id="MobiDB-lite"/>
    </source>
</evidence>
<evidence type="ECO:0000256" key="1">
    <source>
        <dbReference type="ARBA" id="ARBA00022723"/>
    </source>
</evidence>
<feature type="chain" id="PRO_5046912006" evidence="4">
    <location>
        <begin position="27"/>
        <end position="469"/>
    </location>
</feature>
<dbReference type="PROSITE" id="PS51677">
    <property type="entry name" value="NODB"/>
    <property type="match status" value="1"/>
</dbReference>
<dbReference type="EMBL" id="JBHTKL010000005">
    <property type="protein sequence ID" value="MFD1019949.1"/>
    <property type="molecule type" value="Genomic_DNA"/>
</dbReference>